<protein>
    <submittedName>
        <fullName evidence="1">DNA polymerase lambda</fullName>
    </submittedName>
</protein>
<name>A0A5F8A2V0_MACMU</name>
<organism evidence="1 2">
    <name type="scientific">Macaca mulatta</name>
    <name type="common">Rhesus macaque</name>
    <dbReference type="NCBI Taxonomy" id="9544"/>
    <lineage>
        <taxon>Eukaryota</taxon>
        <taxon>Metazoa</taxon>
        <taxon>Chordata</taxon>
        <taxon>Craniata</taxon>
        <taxon>Vertebrata</taxon>
        <taxon>Euteleostomi</taxon>
        <taxon>Mammalia</taxon>
        <taxon>Eutheria</taxon>
        <taxon>Euarchontoglires</taxon>
        <taxon>Primates</taxon>
        <taxon>Haplorrhini</taxon>
        <taxon>Catarrhini</taxon>
        <taxon>Cercopithecidae</taxon>
        <taxon>Cercopithecinae</taxon>
        <taxon>Macaca</taxon>
    </lineage>
</organism>
<dbReference type="VGNC" id="VGNC:76209">
    <property type="gene designation" value="POLL"/>
</dbReference>
<reference evidence="1" key="2">
    <citation type="submission" date="2019-01" db="EMBL/GenBank/DDBJ databases">
        <authorList>
            <person name="Graves T."/>
            <person name="Eichler E.E."/>
            <person name="Wilson R.K."/>
        </authorList>
    </citation>
    <scope>NUCLEOTIDE SEQUENCE [LARGE SCALE GENOMIC DNA]</scope>
    <source>
        <strain evidence="1">17573</strain>
    </source>
</reference>
<sequence>MDPRGILKAFPKRKKIHADASSKVLAKIPRKEEGEEAEGTWTSHSPARQSRMLLFLLAPMRPCFRQRFLLLLLPPGLCLLPKRQKRHQTPKPSPSLMMKPAMGKKPRLAQLIWKPSSVATTPPPLREIVILAQPLWSWISGSVHSPQARRRPTTTSISQRSWKFWPKPTVFRETSGGPWAMPRPSMLSRASISLSPRTRSRKQPRPLTPGCYVWHVVHTDGERQPVVMSTCSSLTQMAGPTGVSSAASLTAFGSKGSSQMTW</sequence>
<dbReference type="ExpressionAtlas" id="A0A5F8A2V0">
    <property type="expression patterns" value="baseline"/>
</dbReference>
<evidence type="ECO:0000313" key="3">
    <source>
        <dbReference type="VGNC" id="VGNC:76209"/>
    </source>
</evidence>
<evidence type="ECO:0000313" key="2">
    <source>
        <dbReference type="Proteomes" id="UP000006718"/>
    </source>
</evidence>
<dbReference type="GeneTree" id="ENSGT00940000158515"/>
<evidence type="ECO:0000313" key="1">
    <source>
        <dbReference type="Ensembl" id="ENSMMUP00000072249.1"/>
    </source>
</evidence>
<keyword evidence="2" id="KW-1185">Reference proteome</keyword>
<reference evidence="1" key="4">
    <citation type="submission" date="2025-09" db="UniProtKB">
        <authorList>
            <consortium name="Ensembl"/>
        </authorList>
    </citation>
    <scope>IDENTIFICATION</scope>
    <source>
        <strain evidence="1">17573</strain>
    </source>
</reference>
<dbReference type="Proteomes" id="UP000006718">
    <property type="component" value="Chromosome 9"/>
</dbReference>
<dbReference type="Ensembl" id="ENSMMUT00000079740.1">
    <property type="protein sequence ID" value="ENSMMUP00000072249.1"/>
    <property type="gene ID" value="ENSMMUG00000006747.4"/>
</dbReference>
<accession>A0A5F8A2V0</accession>
<dbReference type="VEuPathDB" id="HostDB:ENSMMUG00000006747"/>
<reference evidence="1" key="3">
    <citation type="submission" date="2025-08" db="UniProtKB">
        <authorList>
            <consortium name="Ensembl"/>
        </authorList>
    </citation>
    <scope>IDENTIFICATION</scope>
    <source>
        <strain evidence="1">17573</strain>
    </source>
</reference>
<gene>
    <name evidence="1 3" type="primary">POLL</name>
</gene>
<reference evidence="2" key="1">
    <citation type="journal article" date="2007" name="Science">
        <title>Evolutionary and biomedical insights from the rhesus macaque genome.</title>
        <authorList>
            <person name="Gibbs R.A."/>
            <person name="Rogers J."/>
            <person name="Katze M.G."/>
            <person name="Bumgarner R."/>
            <person name="Weinstock G.M."/>
            <person name="Mardis E.R."/>
            <person name="Remington K.A."/>
            <person name="Strausberg R.L."/>
            <person name="Venter J.C."/>
            <person name="Wilson R.K."/>
            <person name="Batzer M.A."/>
            <person name="Bustamante C.D."/>
            <person name="Eichler E.E."/>
            <person name="Hahn M.W."/>
            <person name="Hardison R.C."/>
            <person name="Makova K.D."/>
            <person name="Miller W."/>
            <person name="Milosavljevic A."/>
            <person name="Palermo R.E."/>
            <person name="Siepel A."/>
            <person name="Sikela J.M."/>
            <person name="Attaway T."/>
            <person name="Bell S."/>
            <person name="Bernard K.E."/>
            <person name="Buhay C.J."/>
            <person name="Chandrabose M.N."/>
            <person name="Dao M."/>
            <person name="Davis C."/>
            <person name="Delehaunty K.D."/>
            <person name="Ding Y."/>
            <person name="Dinh H.H."/>
            <person name="Dugan-Rocha S."/>
            <person name="Fulton L.A."/>
            <person name="Gabisi R.A."/>
            <person name="Garner T.T."/>
            <person name="Godfrey J."/>
            <person name="Hawes A.C."/>
            <person name="Hernandez J."/>
            <person name="Hines S."/>
            <person name="Holder M."/>
            <person name="Hume J."/>
            <person name="Jhangiani S.N."/>
            <person name="Joshi V."/>
            <person name="Khan Z.M."/>
            <person name="Kirkness E.F."/>
            <person name="Cree A."/>
            <person name="Fowler R.G."/>
            <person name="Lee S."/>
            <person name="Lewis L.R."/>
            <person name="Li Z."/>
            <person name="Liu Y.-S."/>
            <person name="Moore S.M."/>
            <person name="Muzny D."/>
            <person name="Nazareth L.V."/>
            <person name="Ngo D.N."/>
            <person name="Okwuonu G.O."/>
            <person name="Pai G."/>
            <person name="Parker D."/>
            <person name="Paul H.A."/>
            <person name="Pfannkoch C."/>
            <person name="Pohl C.S."/>
            <person name="Rogers Y.-H.C."/>
            <person name="Ruiz S.J."/>
            <person name="Sabo A."/>
            <person name="Santibanez J."/>
            <person name="Schneider B.W."/>
            <person name="Smith S.M."/>
            <person name="Sodergren E."/>
            <person name="Svatek A.F."/>
            <person name="Utterback T.R."/>
            <person name="Vattathil S."/>
            <person name="Warren W."/>
            <person name="White C.S."/>
            <person name="Chinwalla A.T."/>
            <person name="Feng Y."/>
            <person name="Halpern A.L."/>
            <person name="Hillier L.W."/>
            <person name="Huang X."/>
            <person name="Minx P."/>
            <person name="Nelson J.O."/>
            <person name="Pepin K.H."/>
            <person name="Qin X."/>
            <person name="Sutton G.G."/>
            <person name="Venter E."/>
            <person name="Walenz B.P."/>
            <person name="Wallis J.W."/>
            <person name="Worley K.C."/>
            <person name="Yang S.-P."/>
            <person name="Jones S.M."/>
            <person name="Marra M.A."/>
            <person name="Rocchi M."/>
            <person name="Schein J.E."/>
            <person name="Baertsch R."/>
            <person name="Clarke L."/>
            <person name="Csuros M."/>
            <person name="Glasscock J."/>
            <person name="Harris R.A."/>
            <person name="Havlak P."/>
            <person name="Jackson A.R."/>
            <person name="Jiang H."/>
            <person name="Liu Y."/>
            <person name="Messina D.N."/>
            <person name="Shen Y."/>
            <person name="Song H.X.-Z."/>
            <person name="Wylie T."/>
            <person name="Zhang L."/>
            <person name="Birney E."/>
            <person name="Han K."/>
            <person name="Konkel M.K."/>
            <person name="Lee J."/>
            <person name="Smit A.F.A."/>
            <person name="Ullmer B."/>
            <person name="Wang H."/>
            <person name="Xing J."/>
            <person name="Burhans R."/>
            <person name="Cheng Z."/>
            <person name="Karro J.E."/>
            <person name="Ma J."/>
            <person name="Raney B."/>
            <person name="She X."/>
            <person name="Cox M.J."/>
            <person name="Demuth J.P."/>
            <person name="Dumas L.J."/>
            <person name="Han S.-G."/>
            <person name="Hopkins J."/>
            <person name="Karimpour-Fard A."/>
            <person name="Kim Y.H."/>
            <person name="Pollack J.R."/>
            <person name="Vinar T."/>
            <person name="Addo-Quaye C."/>
            <person name="Degenhardt J."/>
            <person name="Denby A."/>
            <person name="Hubisz M.J."/>
            <person name="Indap A."/>
            <person name="Kosiol C."/>
            <person name="Lahn B.T."/>
            <person name="Lawson H.A."/>
            <person name="Marklein A."/>
            <person name="Nielsen R."/>
            <person name="Vallender E.J."/>
            <person name="Clark A.G."/>
            <person name="Ferguson B."/>
            <person name="Hernandez R.D."/>
            <person name="Hirani K."/>
            <person name="Kehrer-Sawatzki H."/>
            <person name="Kolb J."/>
            <person name="Patil S."/>
            <person name="Pu L.-L."/>
            <person name="Ren Y."/>
            <person name="Smith D.G."/>
            <person name="Wheeler D.A."/>
            <person name="Schenck I."/>
            <person name="Ball E.V."/>
            <person name="Chen R."/>
            <person name="Cooper D.N."/>
            <person name="Giardine B."/>
            <person name="Hsu F."/>
            <person name="Kent W.J."/>
            <person name="Lesk A."/>
            <person name="Nelson D.L."/>
            <person name="O'brien W.E."/>
            <person name="Pruefer K."/>
            <person name="Stenson P.D."/>
            <person name="Wallace J.C."/>
            <person name="Ke H."/>
            <person name="Liu X.-M."/>
            <person name="Wang P."/>
            <person name="Xiang A.P."/>
            <person name="Yang F."/>
            <person name="Barber G.P."/>
            <person name="Haussler D."/>
            <person name="Karolchik D."/>
            <person name="Kern A.D."/>
            <person name="Kuhn R.M."/>
            <person name="Smith K.E."/>
            <person name="Zwieg A.S."/>
        </authorList>
    </citation>
    <scope>NUCLEOTIDE SEQUENCE [LARGE SCALE GENOMIC DNA]</scope>
    <source>
        <strain evidence="2">17573</strain>
    </source>
</reference>
<dbReference type="AlphaFoldDB" id="A0A5F8A2V0"/>
<dbReference type="Bgee" id="ENSMMUG00000006747">
    <property type="expression patterns" value="Expressed in cortex of kidney and 20 other cell types or tissues"/>
</dbReference>
<proteinExistence type="predicted"/>